<evidence type="ECO:0000313" key="8">
    <source>
        <dbReference type="Proteomes" id="UP001602245"/>
    </source>
</evidence>
<evidence type="ECO:0000256" key="2">
    <source>
        <dbReference type="ARBA" id="ARBA00004496"/>
    </source>
</evidence>
<evidence type="ECO:0000256" key="1">
    <source>
        <dbReference type="ARBA" id="ARBA00004138"/>
    </source>
</evidence>
<dbReference type="SUPFAM" id="SSF50998">
    <property type="entry name" value="Quinoprotein alcohol dehydrogenase-like"/>
    <property type="match status" value="1"/>
</dbReference>
<dbReference type="Gene3D" id="2.130.10.10">
    <property type="entry name" value="YVTN repeat-like/Quinoprotein amine dehydrogenase"/>
    <property type="match status" value="1"/>
</dbReference>
<feature type="domain" description="HYDIN/VesB/CFA65-like Ig-like" evidence="6">
    <location>
        <begin position="706"/>
        <end position="796"/>
    </location>
</feature>
<dbReference type="EMBL" id="JBIAZU010000001">
    <property type="protein sequence ID" value="MFF5289441.1"/>
    <property type="molecule type" value="Genomic_DNA"/>
</dbReference>
<keyword evidence="4" id="KW-0969">Cilium</keyword>
<dbReference type="InterPro" id="IPR053879">
    <property type="entry name" value="HYDIN_VesB_CFA65-like_Ig"/>
</dbReference>
<dbReference type="NCBIfam" id="NF012200">
    <property type="entry name" value="choice_anch_D"/>
    <property type="match status" value="3"/>
</dbReference>
<dbReference type="Proteomes" id="UP001602245">
    <property type="component" value="Unassembled WGS sequence"/>
</dbReference>
<proteinExistence type="predicted"/>
<dbReference type="RefSeq" id="WP_169516251.1">
    <property type="nucleotide sequence ID" value="NZ_JBIAZU010000001.1"/>
</dbReference>
<organism evidence="7 8">
    <name type="scientific">Paractinoplanes globisporus</name>
    <dbReference type="NCBI Taxonomy" id="113565"/>
    <lineage>
        <taxon>Bacteria</taxon>
        <taxon>Bacillati</taxon>
        <taxon>Actinomycetota</taxon>
        <taxon>Actinomycetes</taxon>
        <taxon>Micromonosporales</taxon>
        <taxon>Micromonosporaceae</taxon>
        <taxon>Paractinoplanes</taxon>
    </lineage>
</organism>
<dbReference type="Pfam" id="PF22544">
    <property type="entry name" value="HYDIN_VesB_CFA65-like_Ig"/>
    <property type="match status" value="2"/>
</dbReference>
<dbReference type="InterPro" id="IPR013320">
    <property type="entry name" value="ConA-like_dom_sf"/>
</dbReference>
<evidence type="ECO:0000256" key="5">
    <source>
        <dbReference type="ARBA" id="ARBA00023273"/>
    </source>
</evidence>
<dbReference type="InterPro" id="IPR015943">
    <property type="entry name" value="WD40/YVTN_repeat-like_dom_sf"/>
</dbReference>
<comment type="caution">
    <text evidence="7">The sequence shown here is derived from an EMBL/GenBank/DDBJ whole genome shotgun (WGS) entry which is preliminary data.</text>
</comment>
<protein>
    <submittedName>
        <fullName evidence="7">Choice-of-anchor D domain-containing protein</fullName>
    </submittedName>
</protein>
<dbReference type="SMART" id="SM00564">
    <property type="entry name" value="PQQ"/>
    <property type="match status" value="2"/>
</dbReference>
<keyword evidence="3" id="KW-0963">Cytoplasm</keyword>
<feature type="domain" description="HYDIN/VesB/CFA65-like Ig-like" evidence="6">
    <location>
        <begin position="605"/>
        <end position="687"/>
    </location>
</feature>
<dbReference type="Gene3D" id="2.60.40.10">
    <property type="entry name" value="Immunoglobulins"/>
    <property type="match status" value="3"/>
</dbReference>
<keyword evidence="5" id="KW-0966">Cell projection</keyword>
<name>A0ABW6WB87_9ACTN</name>
<sequence>MTPALADVITASQDNLRTGWDRGEPALAPSTITSTIFGQLFATKVQGQVFAQPLVIGGTVVVGTEDNYVYGLDAVTGAVRWQRNLGPSWPASAIGCADIAPNVGNTATGVYDAATGHVYLTTKVNDGPDVLHPNWYLHAVEVGSGAERAGWPVKIVGTPSNDPAHPFQPYDVNQRPGLLLMDGRVYMAFGSMCDHGHYVGWVAGVNTGTRAISVWSDEVGATSSGAGIWQAGGGLVSDGPGRVFLTTGNGVTAPDGPGGNPPQQLSESVVRLGVAADGTISAKDFFSPANAAQLDRNDQDLGSGGPVALPAPYFGTATTPNLMVQIGKDGRLFLLDRDRLGGKNQKAGGGDDVLRVVGPYLGVWGHPAAYGGEGGYVYVVQNSGSMLAFKYGVDGSNRPTLSLAGNSSESFGYSSGSPIVTSDGTTPGTAVVWATNVDGPSGANGRLCAYDAVPANGHLTLLRSFPIGTGAKFTTPASADGRVYTGTRDGFVYGFGQPTTAALQTTQTPFGDVLVSQTGAATVTATATRTVTVTAVSTTGPPFGATAPALPVTLTAGQTISVPVSFAPTSPGSFTGALRFTIIEAGVSQTLGAGLQGNAIKPGLTATPATLDFGDIAVGTDKYLTINFSNTGTTDETVTAAVGPAAPFTVTGLPAVGTVLRPGQSVGVSVTYRPEAPGTHTSSVTVTGPQGDATALLTGTGAIGVAQLSITPDSLSFGAVPVGGSATQTLAVANTGNLPVTVTKAAPPALPFVVNTPLPEGLVLNPEDTAQVDVTFAPTSSGSFSNTYVISSDDGHGAHDVPVTGTAAGLPGGTPLPPITQGGWFVNGSAQISGTNVVLTPNAAGLAGSAVYSTPVPSDGLTASFTAQIGGGSGGDGMTFALLSASGNNSRSLGGGGGGLGVAGLPGVAVALDTYGNGADPSNNFVGISTGASGGALTYVATSTNIPNLRSGPHGVTVTVSGTTITVFLDGAQRLSVNVPGLAPAVLPAFTGGTGTATDLHAVHDVSISSGGTPLPPPGTGWRFNGSADVAGSQVVLTPAATSRAGTAIYTNPIATDGLTASFTLSIGGGTGADGAALVLLDPAKAGPTSVGGVGGGLGFAELAGVAVSFVTYPQGGIDSHNFAGIETSTAGGAASFLVSTTDVPDLRARNHDVVVSVSGTTISIAIDGTDVLSSAVPALKPTALVGFSAGTGTLTDVHGITDARVVSGRTAMPVPGTGWSLNGSTTLSGGIVQLTSAVAGQAGTAIYATPVPIAHLQANFTMAIGGGTGADGLTFMLLDPAQNAPSSVGRNGAGLGFAGLTGVAVAFVTHAQSGVASNNFAGIQTGVATGATFVTTSTAVPGLRTGTHEVSVAIVGGDLVVTIDGSALFTTPVAGIPAACLVGFSGATGGLTDVHAVSGLHIAY</sequence>
<evidence type="ECO:0000313" key="7">
    <source>
        <dbReference type="EMBL" id="MFF5289441.1"/>
    </source>
</evidence>
<dbReference type="SUPFAM" id="SSF49899">
    <property type="entry name" value="Concanavalin A-like lectins/glucanases"/>
    <property type="match status" value="3"/>
</dbReference>
<gene>
    <name evidence="7" type="ORF">ACFY35_08390</name>
</gene>
<keyword evidence="8" id="KW-1185">Reference proteome</keyword>
<evidence type="ECO:0000256" key="4">
    <source>
        <dbReference type="ARBA" id="ARBA00023069"/>
    </source>
</evidence>
<dbReference type="PANTHER" id="PTHR12223">
    <property type="entry name" value="VESICULAR MANNOSE-BINDING LECTIN"/>
    <property type="match status" value="1"/>
</dbReference>
<dbReference type="InterPro" id="IPR018391">
    <property type="entry name" value="PQQ_b-propeller_rpt"/>
</dbReference>
<reference evidence="7 8" key="1">
    <citation type="submission" date="2024-10" db="EMBL/GenBank/DDBJ databases">
        <title>The Natural Products Discovery Center: Release of the First 8490 Sequenced Strains for Exploring Actinobacteria Biosynthetic Diversity.</title>
        <authorList>
            <person name="Kalkreuter E."/>
            <person name="Kautsar S.A."/>
            <person name="Yang D."/>
            <person name="Bader C.D."/>
            <person name="Teijaro C.N."/>
            <person name="Fluegel L."/>
            <person name="Davis C.M."/>
            <person name="Simpson J.R."/>
            <person name="Lauterbach L."/>
            <person name="Steele A.D."/>
            <person name="Gui C."/>
            <person name="Meng S."/>
            <person name="Li G."/>
            <person name="Viehrig K."/>
            <person name="Ye F."/>
            <person name="Su P."/>
            <person name="Kiefer A.F."/>
            <person name="Nichols A."/>
            <person name="Cepeda A.J."/>
            <person name="Yan W."/>
            <person name="Fan B."/>
            <person name="Jiang Y."/>
            <person name="Adhikari A."/>
            <person name="Zheng C.-J."/>
            <person name="Schuster L."/>
            <person name="Cowan T.M."/>
            <person name="Smanski M.J."/>
            <person name="Chevrette M.G."/>
            <person name="De Carvalho L.P.S."/>
            <person name="Shen B."/>
        </authorList>
    </citation>
    <scope>NUCLEOTIDE SEQUENCE [LARGE SCALE GENOMIC DNA]</scope>
    <source>
        <strain evidence="7 8">NPDC000087</strain>
    </source>
</reference>
<dbReference type="Gene3D" id="2.60.120.200">
    <property type="match status" value="3"/>
</dbReference>
<dbReference type="InterPro" id="IPR013783">
    <property type="entry name" value="Ig-like_fold"/>
</dbReference>
<dbReference type="InterPro" id="IPR011047">
    <property type="entry name" value="Quinoprotein_ADH-like_sf"/>
</dbReference>
<evidence type="ECO:0000256" key="3">
    <source>
        <dbReference type="ARBA" id="ARBA00022490"/>
    </source>
</evidence>
<accession>A0ABW6WB87</accession>
<dbReference type="InterPro" id="IPR051136">
    <property type="entry name" value="Intracellular_Lectin-GPT"/>
</dbReference>
<comment type="subcellular location">
    <subcellularLocation>
        <location evidence="1">Cell projection</location>
        <location evidence="1">Cilium</location>
    </subcellularLocation>
    <subcellularLocation>
        <location evidence="2">Cytoplasm</location>
    </subcellularLocation>
</comment>
<evidence type="ECO:0000259" key="6">
    <source>
        <dbReference type="Pfam" id="PF22544"/>
    </source>
</evidence>